<dbReference type="EMBL" id="JARUHG010000003">
    <property type="protein sequence ID" value="MDR0183447.1"/>
    <property type="molecule type" value="Genomic_DNA"/>
</dbReference>
<name>A0ABU1CE46_9GAMM</name>
<evidence type="ECO:0000313" key="1">
    <source>
        <dbReference type="EMBL" id="MDR0183447.1"/>
    </source>
</evidence>
<organism evidence="1 2">
    <name type="scientific">Lysobacter arvi</name>
    <dbReference type="NCBI Taxonomy" id="3038776"/>
    <lineage>
        <taxon>Bacteria</taxon>
        <taxon>Pseudomonadati</taxon>
        <taxon>Pseudomonadota</taxon>
        <taxon>Gammaproteobacteria</taxon>
        <taxon>Lysobacterales</taxon>
        <taxon>Lysobacteraceae</taxon>
        <taxon>Lysobacter</taxon>
    </lineage>
</organism>
<evidence type="ECO:0000313" key="2">
    <source>
        <dbReference type="Proteomes" id="UP001233535"/>
    </source>
</evidence>
<dbReference type="Proteomes" id="UP001233535">
    <property type="component" value="Unassembled WGS sequence"/>
</dbReference>
<dbReference type="RefSeq" id="WP_309262602.1">
    <property type="nucleotide sequence ID" value="NZ_JARUHG010000003.1"/>
</dbReference>
<proteinExistence type="predicted"/>
<gene>
    <name evidence="1" type="ORF">P8609_10785</name>
</gene>
<reference evidence="1 2" key="1">
    <citation type="submission" date="2023-04" db="EMBL/GenBank/DDBJ databases">
        <title>Lysobacter sp. strain UC isolated from soil sample.</title>
        <authorList>
            <person name="Choksket S."/>
            <person name="Harshvardhan F."/>
            <person name="Rana R."/>
            <person name="Patil P.B."/>
            <person name="Korpole S."/>
        </authorList>
    </citation>
    <scope>NUCLEOTIDE SEQUENCE [LARGE SCALE GENOMIC DNA]</scope>
    <source>
        <strain evidence="1 2">UC</strain>
    </source>
</reference>
<accession>A0ABU1CE46</accession>
<sequence length="179" mass="19445">MGKRTADASGPTDSSVIDSPEILMQEAFLDPGPPPPGFRWHREDAAAISVLVPDGWFVRSDIREGIAGLFVSLETIVGDAEFRTGLSVNYFPQFSQRYGLKPSEQGLLMTAQMHQQSSHEVLLSTTSSSAAGTRRPHPRIATRWPARISSVSSNTTTTATWPPRVSAMQKRCRCACAAA</sequence>
<comment type="caution">
    <text evidence="1">The sequence shown here is derived from an EMBL/GenBank/DDBJ whole genome shotgun (WGS) entry which is preliminary data.</text>
</comment>
<protein>
    <submittedName>
        <fullName evidence="1">Uncharacterized protein</fullName>
    </submittedName>
</protein>
<keyword evidence="2" id="KW-1185">Reference proteome</keyword>